<keyword evidence="3" id="KW-1185">Reference proteome</keyword>
<reference evidence="2 3" key="1">
    <citation type="journal article" date="2023" name="Nucleic Acids Res.">
        <title>The hologenome of Daphnia magna reveals possible DNA methylation and microbiome-mediated evolution of the host genome.</title>
        <authorList>
            <person name="Chaturvedi A."/>
            <person name="Li X."/>
            <person name="Dhandapani V."/>
            <person name="Marshall H."/>
            <person name="Kissane S."/>
            <person name="Cuenca-Cambronero M."/>
            <person name="Asole G."/>
            <person name="Calvet F."/>
            <person name="Ruiz-Romero M."/>
            <person name="Marangio P."/>
            <person name="Guigo R."/>
            <person name="Rago D."/>
            <person name="Mirbahai L."/>
            <person name="Eastwood N."/>
            <person name="Colbourne J.K."/>
            <person name="Zhou J."/>
            <person name="Mallon E."/>
            <person name="Orsini L."/>
        </authorList>
    </citation>
    <scope>NUCLEOTIDE SEQUENCE [LARGE SCALE GENOMIC DNA]</scope>
    <source>
        <strain evidence="2">LRV0_1</strain>
    </source>
</reference>
<protein>
    <submittedName>
        <fullName evidence="2">Uncharacterized protein</fullName>
    </submittedName>
</protein>
<feature type="region of interest" description="Disordered" evidence="1">
    <location>
        <begin position="44"/>
        <end position="66"/>
    </location>
</feature>
<dbReference type="Proteomes" id="UP001234178">
    <property type="component" value="Unassembled WGS sequence"/>
</dbReference>
<accession>A0ABR0AHX0</accession>
<evidence type="ECO:0000256" key="1">
    <source>
        <dbReference type="SAM" id="MobiDB-lite"/>
    </source>
</evidence>
<gene>
    <name evidence="2" type="ORF">OUZ56_010123</name>
</gene>
<comment type="caution">
    <text evidence="2">The sequence shown here is derived from an EMBL/GenBank/DDBJ whole genome shotgun (WGS) entry which is preliminary data.</text>
</comment>
<evidence type="ECO:0000313" key="3">
    <source>
        <dbReference type="Proteomes" id="UP001234178"/>
    </source>
</evidence>
<dbReference type="EMBL" id="JAOYFB010000037">
    <property type="protein sequence ID" value="KAK4024701.1"/>
    <property type="molecule type" value="Genomic_DNA"/>
</dbReference>
<sequence>MRRIARLTHSNVLLRRLLATAPQLPFYFYYPVRKCSSSDAASNASSLASKPRTNARAVGDKSRSLQRQHTYRLRSLLITPTGTYSCRTYWPSSCAHVPFRSTPPSCTPCLLLTSAPECSTATVHPTCCPSHSLFPVPPLWLYPLSTPLSRTFSAPEELDTPR</sequence>
<organism evidence="2 3">
    <name type="scientific">Daphnia magna</name>
    <dbReference type="NCBI Taxonomy" id="35525"/>
    <lineage>
        <taxon>Eukaryota</taxon>
        <taxon>Metazoa</taxon>
        <taxon>Ecdysozoa</taxon>
        <taxon>Arthropoda</taxon>
        <taxon>Crustacea</taxon>
        <taxon>Branchiopoda</taxon>
        <taxon>Diplostraca</taxon>
        <taxon>Cladocera</taxon>
        <taxon>Anomopoda</taxon>
        <taxon>Daphniidae</taxon>
        <taxon>Daphnia</taxon>
    </lineage>
</organism>
<proteinExistence type="predicted"/>
<name>A0ABR0AHX0_9CRUS</name>
<evidence type="ECO:0000313" key="2">
    <source>
        <dbReference type="EMBL" id="KAK4024701.1"/>
    </source>
</evidence>